<dbReference type="Proteomes" id="UP000018466">
    <property type="component" value="Unassembled WGS sequence"/>
</dbReference>
<feature type="region of interest" description="Disordered" evidence="1">
    <location>
        <begin position="90"/>
        <end position="121"/>
    </location>
</feature>
<dbReference type="EMBL" id="AGEL01000003">
    <property type="protein sequence ID" value="EHO18222.1"/>
    <property type="molecule type" value="Genomic_DNA"/>
</dbReference>
<name>A0AA36Y6V2_9FIRM</name>
<dbReference type="Gene3D" id="3.30.420.610">
    <property type="entry name" value="LOTUS domain-like"/>
    <property type="match status" value="2"/>
</dbReference>
<evidence type="ECO:0000256" key="1">
    <source>
        <dbReference type="SAM" id="MobiDB-lite"/>
    </source>
</evidence>
<feature type="domain" description="HTH OST-type" evidence="2">
    <location>
        <begin position="121"/>
        <end position="198"/>
    </location>
</feature>
<organism evidence="3 4">
    <name type="scientific">Stomatobaculum longum</name>
    <dbReference type="NCBI Taxonomy" id="796942"/>
    <lineage>
        <taxon>Bacteria</taxon>
        <taxon>Bacillati</taxon>
        <taxon>Bacillota</taxon>
        <taxon>Clostridia</taxon>
        <taxon>Lachnospirales</taxon>
        <taxon>Lachnospiraceae</taxon>
        <taxon>Stomatobaculum</taxon>
    </lineage>
</organism>
<protein>
    <recommendedName>
        <fullName evidence="2">HTH OST-type domain-containing protein</fullName>
    </recommendedName>
</protein>
<evidence type="ECO:0000259" key="2">
    <source>
        <dbReference type="PROSITE" id="PS51644"/>
    </source>
</evidence>
<dbReference type="InterPro" id="IPR024437">
    <property type="entry name" value="DUF3825"/>
</dbReference>
<dbReference type="PROSITE" id="PS51644">
    <property type="entry name" value="HTH_OST"/>
    <property type="match status" value="1"/>
</dbReference>
<dbReference type="Pfam" id="PF12873">
    <property type="entry name" value="DUF3825"/>
    <property type="match status" value="1"/>
</dbReference>
<dbReference type="Pfam" id="PF12872">
    <property type="entry name" value="OST-HTH"/>
    <property type="match status" value="2"/>
</dbReference>
<evidence type="ECO:0000313" key="4">
    <source>
        <dbReference type="Proteomes" id="UP000018466"/>
    </source>
</evidence>
<accession>A0AA36Y6V2</accession>
<dbReference type="GeneID" id="86940195"/>
<comment type="caution">
    <text evidence="3">The sequence shown here is derived from an EMBL/GenBank/DDBJ whole genome shotgun (WGS) entry which is preliminary data.</text>
</comment>
<gene>
    <name evidence="3" type="ORF">HMPREF9623_00406</name>
</gene>
<sequence length="696" mass="77524">MHPEEKRRWEPQIRKIIRERQASAYNMVDIATLEPLFAAEGLRYADFGFASFRDFLNEFRAVLNLVDGAPAGGGLPAKSYVQLKDFDTSEATAGQKAEDSEQPPCPVSPEGPAQPELSAEEKAALAPKIQAAFRSAVSNEGGWVNLASLGALLKENGADAKQFGFQKIFQFLEQFPELLAVKREPTPSGKAWVVYAKLRDAASALSSEGAGLTPIQHTVRADAVHAVTELSVPPAGTRTAKAASGSEEALQPELSAEEKAALGPKVCAAVQSAASDEAGWVNLAGIGEALKGNGIDVKPLGFQKILPFLEQFPELLAVKREPTPSGKAWVAYARLKVDDRREGTGKTARTSVRPQSSYVPVTAHRTVEGKFPTRDSWLFNWARIPNAKIKELADKALEEKWYYGAANAAEAENYPILKNYLAYTFKRLAIEDKILFGNTTDPEHAGEEYAAFNTGLVDKKYEYIYALFKKNTMTPQPYWYLLDFVVAGEQSGKTLARLFYPLPKRADYFENKFQNMVYDTSTQLLCDYTHIIAERISRFPLRFLQENCPPDMLEIDGVKLEEVYPKHAKDSERKRYFEQLGERINNTPVVLNNLKNRLEAAIHLTLKRVEWNYKTAIPVYFPTRNLCSLLLPLCLSEEGQVDLALVVEHLQSGAYQGQTVLPLDLAYNNSRLLTRPDSDWLRTDSIQSNGSDDEEE</sequence>
<evidence type="ECO:0000313" key="3">
    <source>
        <dbReference type="EMBL" id="EHO18222.1"/>
    </source>
</evidence>
<dbReference type="InterPro" id="IPR041966">
    <property type="entry name" value="LOTUS-like"/>
</dbReference>
<dbReference type="RefSeq" id="WP_009532240.1">
    <property type="nucleotide sequence ID" value="NZ_JH590861.1"/>
</dbReference>
<reference evidence="3 4" key="1">
    <citation type="submission" date="2011-10" db="EMBL/GenBank/DDBJ databases">
        <title>The Genome Sequence of Lachnospiraceae bacterium ACC2.</title>
        <authorList>
            <consortium name="The Broad Institute Genome Sequencing Platform"/>
            <person name="Earl A."/>
            <person name="Ward D."/>
            <person name="Feldgarden M."/>
            <person name="Gevers D."/>
            <person name="Sizova M."/>
            <person name="Hazen A."/>
            <person name="Epstein S."/>
            <person name="Young S.K."/>
            <person name="Zeng Q."/>
            <person name="Gargeya S."/>
            <person name="Fitzgerald M."/>
            <person name="Haas B."/>
            <person name="Abouelleil A."/>
            <person name="Alvarado L."/>
            <person name="Arachchi H.M."/>
            <person name="Berlin A."/>
            <person name="Brown A."/>
            <person name="Chapman S.B."/>
            <person name="Chen Z."/>
            <person name="Dunbar C."/>
            <person name="Freedman E."/>
            <person name="Gearin G."/>
            <person name="Goldberg J."/>
            <person name="Griggs A."/>
            <person name="Gujja S."/>
            <person name="Heiman D."/>
            <person name="Howarth C."/>
            <person name="Larson L."/>
            <person name="Lui A."/>
            <person name="MacDonald P.J.P."/>
            <person name="Montmayeur A."/>
            <person name="Murphy C."/>
            <person name="Neiman D."/>
            <person name="Pearson M."/>
            <person name="Priest M."/>
            <person name="Roberts A."/>
            <person name="Saif S."/>
            <person name="Shea T."/>
            <person name="Shenoy N."/>
            <person name="Sisk P."/>
            <person name="Stolte C."/>
            <person name="Sykes S."/>
            <person name="Wortman J."/>
            <person name="Nusbaum C."/>
            <person name="Birren B."/>
        </authorList>
    </citation>
    <scope>NUCLEOTIDE SEQUENCE [LARGE SCALE GENOMIC DNA]</scope>
    <source>
        <strain evidence="3 4">ACC2</strain>
    </source>
</reference>
<dbReference type="InterPro" id="IPR025605">
    <property type="entry name" value="OST-HTH/LOTUS_dom"/>
</dbReference>
<proteinExistence type="predicted"/>
<dbReference type="AlphaFoldDB" id="A0AA36Y6V2"/>
<keyword evidence="4" id="KW-1185">Reference proteome</keyword>